<evidence type="ECO:0000313" key="1">
    <source>
        <dbReference type="EMBL" id="MET7016182.1"/>
    </source>
</evidence>
<keyword evidence="2" id="KW-1185">Reference proteome</keyword>
<sequence length="52" mass="5345">MAVAAAFAILAILVAHTCRSLLGLGSENGIPLEWLARVGQLQAMTVALAKLA</sequence>
<protein>
    <submittedName>
        <fullName evidence="1">Uncharacterized protein</fullName>
    </submittedName>
</protein>
<name>A0ABV2TT31_9RHOO</name>
<reference evidence="1 2" key="1">
    <citation type="submission" date="2024-07" db="EMBL/GenBank/DDBJ databases">
        <title>Uliginosibacterium flavum JJ3220;KACC:17644.</title>
        <authorList>
            <person name="Kim M.K."/>
        </authorList>
    </citation>
    <scope>NUCLEOTIDE SEQUENCE [LARGE SCALE GENOMIC DNA]</scope>
    <source>
        <strain evidence="1 2">KACC:17644</strain>
    </source>
</reference>
<gene>
    <name evidence="1" type="ORF">ABXR19_18500</name>
</gene>
<dbReference type="EMBL" id="JBEWZI010000030">
    <property type="protein sequence ID" value="MET7016182.1"/>
    <property type="molecule type" value="Genomic_DNA"/>
</dbReference>
<accession>A0ABV2TT31</accession>
<evidence type="ECO:0000313" key="2">
    <source>
        <dbReference type="Proteomes" id="UP001549691"/>
    </source>
</evidence>
<dbReference type="Proteomes" id="UP001549691">
    <property type="component" value="Unassembled WGS sequence"/>
</dbReference>
<comment type="caution">
    <text evidence="1">The sequence shown here is derived from an EMBL/GenBank/DDBJ whole genome shotgun (WGS) entry which is preliminary data.</text>
</comment>
<organism evidence="1 2">
    <name type="scientific">Uliginosibacterium flavum</name>
    <dbReference type="NCBI Taxonomy" id="1396831"/>
    <lineage>
        <taxon>Bacteria</taxon>
        <taxon>Pseudomonadati</taxon>
        <taxon>Pseudomonadota</taxon>
        <taxon>Betaproteobacteria</taxon>
        <taxon>Rhodocyclales</taxon>
        <taxon>Zoogloeaceae</taxon>
        <taxon>Uliginosibacterium</taxon>
    </lineage>
</organism>
<dbReference type="RefSeq" id="WP_354602639.1">
    <property type="nucleotide sequence ID" value="NZ_JBEWZI010000030.1"/>
</dbReference>
<proteinExistence type="predicted"/>